<feature type="transmembrane region" description="Helical" evidence="6">
    <location>
        <begin position="121"/>
        <end position="139"/>
    </location>
</feature>
<evidence type="ECO:0000256" key="4">
    <source>
        <dbReference type="ARBA" id="ARBA00022989"/>
    </source>
</evidence>
<evidence type="ECO:0000313" key="8">
    <source>
        <dbReference type="EMBL" id="SJM66532.1"/>
    </source>
</evidence>
<sequence length="188" mass="21291">MPKPIDNIPKIRKSLTFYRWMAYIAGSFLLLLVVEMVLKYSPTHVEVYLGDPRGFFFLAPVMPEPMCQWYSLFVPGGMGCEIISTGEGFNLSLFILIAHGWIYVAYLLACFLLWQAMRWPVRRLVIMALGGVVPFLSFFTEASMHRIAVAEIDVLERKKVVLDRKRAERRAEKAAAAESAATEPADQA</sequence>
<keyword evidence="9" id="KW-1185">Reference proteome</keyword>
<keyword evidence="3 6" id="KW-0812">Transmembrane</keyword>
<feature type="domain" description="DUF3817" evidence="7">
    <location>
        <begin position="92"/>
        <end position="146"/>
    </location>
</feature>
<evidence type="ECO:0000256" key="1">
    <source>
        <dbReference type="ARBA" id="ARBA00004651"/>
    </source>
</evidence>
<evidence type="ECO:0000313" key="9">
    <source>
        <dbReference type="Proteomes" id="UP000195787"/>
    </source>
</evidence>
<comment type="subcellular location">
    <subcellularLocation>
        <location evidence="1">Cell membrane</location>
        <topology evidence="1">Multi-pass membrane protein</topology>
    </subcellularLocation>
</comment>
<evidence type="ECO:0000256" key="5">
    <source>
        <dbReference type="ARBA" id="ARBA00023136"/>
    </source>
</evidence>
<dbReference type="GO" id="GO:0005886">
    <property type="term" value="C:plasma membrane"/>
    <property type="evidence" value="ECO:0007669"/>
    <property type="project" value="UniProtKB-SubCell"/>
</dbReference>
<feature type="transmembrane region" description="Helical" evidence="6">
    <location>
        <begin position="93"/>
        <end position="114"/>
    </location>
</feature>
<dbReference type="GeneID" id="303173786"/>
<evidence type="ECO:0000256" key="6">
    <source>
        <dbReference type="SAM" id="Phobius"/>
    </source>
</evidence>
<name>A0A1R4GF44_9MICO</name>
<keyword evidence="2" id="KW-1003">Cell membrane</keyword>
<evidence type="ECO:0000256" key="2">
    <source>
        <dbReference type="ARBA" id="ARBA00022475"/>
    </source>
</evidence>
<keyword evidence="5 6" id="KW-0472">Membrane</keyword>
<dbReference type="Pfam" id="PF12823">
    <property type="entry name" value="DUF3817"/>
    <property type="match status" value="1"/>
</dbReference>
<organism evidence="8 9">
    <name type="scientific">Agrococcus casei LMG 22410</name>
    <dbReference type="NCBI Taxonomy" id="1255656"/>
    <lineage>
        <taxon>Bacteria</taxon>
        <taxon>Bacillati</taxon>
        <taxon>Actinomycetota</taxon>
        <taxon>Actinomycetes</taxon>
        <taxon>Micrococcales</taxon>
        <taxon>Microbacteriaceae</taxon>
        <taxon>Agrococcus</taxon>
    </lineage>
</organism>
<protein>
    <submittedName>
        <fullName evidence="8">Membrane protein</fullName>
    </submittedName>
</protein>
<reference evidence="8 9" key="1">
    <citation type="submission" date="2017-02" db="EMBL/GenBank/DDBJ databases">
        <authorList>
            <person name="Peterson S.W."/>
        </authorList>
    </citation>
    <scope>NUCLEOTIDE SEQUENCE [LARGE SCALE GENOMIC DNA]</scope>
    <source>
        <strain evidence="8 9">LMG 22410</strain>
    </source>
</reference>
<dbReference type="EMBL" id="FUHU01000044">
    <property type="protein sequence ID" value="SJM66532.1"/>
    <property type="molecule type" value="Genomic_DNA"/>
</dbReference>
<feature type="transmembrane region" description="Helical" evidence="6">
    <location>
        <begin position="20"/>
        <end position="38"/>
    </location>
</feature>
<proteinExistence type="predicted"/>
<dbReference type="NCBIfam" id="TIGR03954">
    <property type="entry name" value="integ_memb_HG"/>
    <property type="match status" value="1"/>
</dbReference>
<dbReference type="Proteomes" id="UP000195787">
    <property type="component" value="Unassembled WGS sequence"/>
</dbReference>
<gene>
    <name evidence="8" type="ORF">CZ674_11265</name>
</gene>
<evidence type="ECO:0000259" key="7">
    <source>
        <dbReference type="Pfam" id="PF12823"/>
    </source>
</evidence>
<dbReference type="PANTHER" id="PTHR40077">
    <property type="entry name" value="MEMBRANE PROTEIN-RELATED"/>
    <property type="match status" value="1"/>
</dbReference>
<evidence type="ECO:0000256" key="3">
    <source>
        <dbReference type="ARBA" id="ARBA00022692"/>
    </source>
</evidence>
<dbReference type="RefSeq" id="WP_234988565.1">
    <property type="nucleotide sequence ID" value="NZ_FUHU01000044.1"/>
</dbReference>
<dbReference type="InterPro" id="IPR023845">
    <property type="entry name" value="DUF3817_TM"/>
</dbReference>
<keyword evidence="4 6" id="KW-1133">Transmembrane helix</keyword>
<dbReference type="PANTHER" id="PTHR40077:SF2">
    <property type="entry name" value="MEMBRANE PROTEIN"/>
    <property type="match status" value="1"/>
</dbReference>
<dbReference type="AlphaFoldDB" id="A0A1R4GF44"/>
<accession>A0A1R4GF44</accession>